<dbReference type="InterPro" id="IPR014794">
    <property type="entry name" value="DUF1779"/>
</dbReference>
<dbReference type="Gene3D" id="3.30.360.40">
    <property type="entry name" value="YwmB-like"/>
    <property type="match status" value="1"/>
</dbReference>
<feature type="non-terminal residue" evidence="1">
    <location>
        <position position="1"/>
    </location>
</feature>
<proteinExistence type="predicted"/>
<dbReference type="InterPro" id="IPR036209">
    <property type="entry name" value="YwmB-like_sf"/>
</dbReference>
<dbReference type="EMBL" id="JAHZIK010001373">
    <property type="protein sequence ID" value="MBW7458852.1"/>
    <property type="molecule type" value="Genomic_DNA"/>
</dbReference>
<evidence type="ECO:0000313" key="2">
    <source>
        <dbReference type="Proteomes" id="UP001519887"/>
    </source>
</evidence>
<dbReference type="SUPFAM" id="SSF143842">
    <property type="entry name" value="YwmB-like"/>
    <property type="match status" value="1"/>
</dbReference>
<keyword evidence="2" id="KW-1185">Reference proteome</keyword>
<evidence type="ECO:0000313" key="1">
    <source>
        <dbReference type="EMBL" id="MBW7458852.1"/>
    </source>
</evidence>
<accession>A0ABS7CD66</accession>
<organism evidence="1 2">
    <name type="scientific">Paenibacillus sepulcri</name>
    <dbReference type="NCBI Taxonomy" id="359917"/>
    <lineage>
        <taxon>Bacteria</taxon>
        <taxon>Bacillati</taxon>
        <taxon>Bacillota</taxon>
        <taxon>Bacilli</taxon>
        <taxon>Bacillales</taxon>
        <taxon>Paenibacillaceae</taxon>
        <taxon>Paenibacillus</taxon>
    </lineage>
</organism>
<reference evidence="1 2" key="1">
    <citation type="submission" date="2021-07" db="EMBL/GenBank/DDBJ databases">
        <title>Paenibacillus radiodurans sp. nov., isolated from the southeastern edge of Tengger Desert.</title>
        <authorList>
            <person name="Zhang G."/>
        </authorList>
    </citation>
    <scope>NUCLEOTIDE SEQUENCE [LARGE SCALE GENOMIC DNA]</scope>
    <source>
        <strain evidence="1 2">CCM 7311</strain>
    </source>
</reference>
<comment type="caution">
    <text evidence="1">The sequence shown here is derived from an EMBL/GenBank/DDBJ whole genome shotgun (WGS) entry which is preliminary data.</text>
</comment>
<protein>
    <submittedName>
        <fullName evidence="1">YwmB family TATA-box binding protein</fullName>
    </submittedName>
</protein>
<sequence>EEVPLKGSFTVRAMPAAGASAKAFARLAAAKQIESYDDGNTRSVTYLSPKLRSEIMSGTQSVNMQIAQVHSMSGDEGELVIGVPLITGDYSAGN</sequence>
<dbReference type="Proteomes" id="UP001519887">
    <property type="component" value="Unassembled WGS sequence"/>
</dbReference>
<dbReference type="Pfam" id="PF08680">
    <property type="entry name" value="DUF1779"/>
    <property type="match status" value="1"/>
</dbReference>
<gene>
    <name evidence="1" type="ORF">K0U00_32880</name>
</gene>
<name>A0ABS7CD66_9BACL</name>